<dbReference type="Proteomes" id="UP001270362">
    <property type="component" value="Unassembled WGS sequence"/>
</dbReference>
<dbReference type="EMBL" id="JAULSO010000001">
    <property type="protein sequence ID" value="KAK3694418.1"/>
    <property type="molecule type" value="Genomic_DNA"/>
</dbReference>
<evidence type="ECO:0000256" key="1">
    <source>
        <dbReference type="SAM" id="MobiDB-lite"/>
    </source>
</evidence>
<sequence length="289" mass="32246">MRAAMTKKRRPTRHVEFERPIENRSNRQRVRHVASGHETWHVGQQSAMLGWADSPKVGRGDWEGFKHPKRLPGHGKRPCSSSFRLGSRNTAWIRSARLVFHELTSNISYHIQTPTTPAAMEPSNGCTAYKPSPSADNVAMPAPQAGRVVNAVALSVVEGDMQEESTDWQSETEVETEASRATTPLTSVVPSLQDGANEEDEEDFDEDQDEDMYEYDDGDDDYNSVITVARSEDSISRQESPPPAKSVDEEAATSCIHTQLGVECDCFTEGNIELLQLILQRMREQEGKT</sequence>
<reference evidence="2" key="2">
    <citation type="submission" date="2023-06" db="EMBL/GenBank/DDBJ databases">
        <authorList>
            <consortium name="Lawrence Berkeley National Laboratory"/>
            <person name="Haridas S."/>
            <person name="Hensen N."/>
            <person name="Bonometti L."/>
            <person name="Westerberg I."/>
            <person name="Brannstrom I.O."/>
            <person name="Guillou S."/>
            <person name="Cros-Aarteil S."/>
            <person name="Calhoun S."/>
            <person name="Kuo A."/>
            <person name="Mondo S."/>
            <person name="Pangilinan J."/>
            <person name="Riley R."/>
            <person name="Labutti K."/>
            <person name="Andreopoulos B."/>
            <person name="Lipzen A."/>
            <person name="Chen C."/>
            <person name="Yanf M."/>
            <person name="Daum C."/>
            <person name="Ng V."/>
            <person name="Clum A."/>
            <person name="Steindorff A."/>
            <person name="Ohm R."/>
            <person name="Martin F."/>
            <person name="Silar P."/>
            <person name="Natvig D."/>
            <person name="Lalanne C."/>
            <person name="Gautier V."/>
            <person name="Ament-Velasquez S.L."/>
            <person name="Kruys A."/>
            <person name="Hutchinson M.I."/>
            <person name="Powell A.J."/>
            <person name="Barry K."/>
            <person name="Miller A.N."/>
            <person name="Grigoriev I.V."/>
            <person name="Debuchy R."/>
            <person name="Gladieux P."/>
            <person name="Thoren M.H."/>
            <person name="Johannesson H."/>
        </authorList>
    </citation>
    <scope>NUCLEOTIDE SEQUENCE</scope>
    <source>
        <strain evidence="2">CBS 314.62</strain>
    </source>
</reference>
<evidence type="ECO:0000313" key="2">
    <source>
        <dbReference type="EMBL" id="KAK3694418.1"/>
    </source>
</evidence>
<feature type="region of interest" description="Disordered" evidence="1">
    <location>
        <begin position="231"/>
        <end position="250"/>
    </location>
</feature>
<name>A0AAE1CHL7_9PEZI</name>
<dbReference type="AlphaFoldDB" id="A0AAE1CHL7"/>
<feature type="compositionally biased region" description="Polar residues" evidence="1">
    <location>
        <begin position="179"/>
        <end position="190"/>
    </location>
</feature>
<reference evidence="2" key="1">
    <citation type="journal article" date="2023" name="Mol. Phylogenet. Evol.">
        <title>Genome-scale phylogeny and comparative genomics of the fungal order Sordariales.</title>
        <authorList>
            <person name="Hensen N."/>
            <person name="Bonometti L."/>
            <person name="Westerberg I."/>
            <person name="Brannstrom I.O."/>
            <person name="Guillou S."/>
            <person name="Cros-Aarteil S."/>
            <person name="Calhoun S."/>
            <person name="Haridas S."/>
            <person name="Kuo A."/>
            <person name="Mondo S."/>
            <person name="Pangilinan J."/>
            <person name="Riley R."/>
            <person name="LaButti K."/>
            <person name="Andreopoulos B."/>
            <person name="Lipzen A."/>
            <person name="Chen C."/>
            <person name="Yan M."/>
            <person name="Daum C."/>
            <person name="Ng V."/>
            <person name="Clum A."/>
            <person name="Steindorff A."/>
            <person name="Ohm R.A."/>
            <person name="Martin F."/>
            <person name="Silar P."/>
            <person name="Natvig D.O."/>
            <person name="Lalanne C."/>
            <person name="Gautier V."/>
            <person name="Ament-Velasquez S.L."/>
            <person name="Kruys A."/>
            <person name="Hutchinson M.I."/>
            <person name="Powell A.J."/>
            <person name="Barry K."/>
            <person name="Miller A.N."/>
            <person name="Grigoriev I.V."/>
            <person name="Debuchy R."/>
            <person name="Gladieux P."/>
            <person name="Hiltunen Thoren M."/>
            <person name="Johannesson H."/>
        </authorList>
    </citation>
    <scope>NUCLEOTIDE SEQUENCE</scope>
    <source>
        <strain evidence="2">CBS 314.62</strain>
    </source>
</reference>
<gene>
    <name evidence="2" type="ORF">B0T22DRAFT_70693</name>
</gene>
<feature type="region of interest" description="Disordered" evidence="1">
    <location>
        <begin position="161"/>
        <end position="222"/>
    </location>
</feature>
<keyword evidence="3" id="KW-1185">Reference proteome</keyword>
<feature type="compositionally biased region" description="Acidic residues" evidence="1">
    <location>
        <begin position="161"/>
        <end position="176"/>
    </location>
</feature>
<feature type="compositionally biased region" description="Acidic residues" evidence="1">
    <location>
        <begin position="196"/>
        <end position="222"/>
    </location>
</feature>
<organism evidence="2 3">
    <name type="scientific">Podospora appendiculata</name>
    <dbReference type="NCBI Taxonomy" id="314037"/>
    <lineage>
        <taxon>Eukaryota</taxon>
        <taxon>Fungi</taxon>
        <taxon>Dikarya</taxon>
        <taxon>Ascomycota</taxon>
        <taxon>Pezizomycotina</taxon>
        <taxon>Sordariomycetes</taxon>
        <taxon>Sordariomycetidae</taxon>
        <taxon>Sordariales</taxon>
        <taxon>Podosporaceae</taxon>
        <taxon>Podospora</taxon>
    </lineage>
</organism>
<accession>A0AAE1CHL7</accession>
<comment type="caution">
    <text evidence="2">The sequence shown here is derived from an EMBL/GenBank/DDBJ whole genome shotgun (WGS) entry which is preliminary data.</text>
</comment>
<protein>
    <submittedName>
        <fullName evidence="2">Uncharacterized protein</fullName>
    </submittedName>
</protein>
<proteinExistence type="predicted"/>
<evidence type="ECO:0000313" key="3">
    <source>
        <dbReference type="Proteomes" id="UP001270362"/>
    </source>
</evidence>